<dbReference type="InterPro" id="IPR003673">
    <property type="entry name" value="CoA-Trfase_fam_III"/>
</dbReference>
<dbReference type="PANTHER" id="PTHR48207:SF4">
    <property type="entry name" value="BLL6097 PROTEIN"/>
    <property type="match status" value="1"/>
</dbReference>
<protein>
    <submittedName>
        <fullName evidence="2">CoA transferase</fullName>
    </submittedName>
</protein>
<dbReference type="InterPro" id="IPR023606">
    <property type="entry name" value="CoA-Trfase_III_dom_1_sf"/>
</dbReference>
<dbReference type="GO" id="GO:0008410">
    <property type="term" value="F:CoA-transferase activity"/>
    <property type="evidence" value="ECO:0007669"/>
    <property type="project" value="TreeGrafter"/>
</dbReference>
<dbReference type="EMBL" id="JACCEV010000004">
    <property type="protein sequence ID" value="NYT86727.1"/>
    <property type="molecule type" value="Genomic_DNA"/>
</dbReference>
<accession>A0A853GX50</accession>
<name>A0A853GX50_9BURK</name>
<organism evidence="2 3">
    <name type="scientific">Pollutimonas harenae</name>
    <dbReference type="NCBI Taxonomy" id="657015"/>
    <lineage>
        <taxon>Bacteria</taxon>
        <taxon>Pseudomonadati</taxon>
        <taxon>Pseudomonadota</taxon>
        <taxon>Betaproteobacteria</taxon>
        <taxon>Burkholderiales</taxon>
        <taxon>Alcaligenaceae</taxon>
        <taxon>Pollutimonas</taxon>
    </lineage>
</organism>
<evidence type="ECO:0000313" key="3">
    <source>
        <dbReference type="Proteomes" id="UP000554144"/>
    </source>
</evidence>
<dbReference type="AlphaFoldDB" id="A0A853GX50"/>
<dbReference type="SUPFAM" id="SSF89796">
    <property type="entry name" value="CoA-transferase family III (CaiB/BaiF)"/>
    <property type="match status" value="1"/>
</dbReference>
<dbReference type="OrthoDB" id="5294844at2"/>
<sequence>MAGPLAGVKIIDLSSVGMGPYATQILADMGADVIKVESEAGDVVRHGAPSLHPGMGAFYMQVNRNKRSIVLNLKAQDDLEVLRNLLRDADVLVSNIRVQSMHRLGLSYEALQAENPRLIYCGVYGFSEEGPYAGRPAFDDIVQAMSGVAGIQGHGEGREPAYVNTVMADKTTGLTAVYAISMALYEREKSGLGQAIEVPMFETMVSFTLLEHMAGATFAGQDMPMGYERVLSPFRRPYRTQDGYIGVLPYTTEQWRRFFELSGYPQYAQEERFMDPAQRGENIGELYEVLASIVATRSTAEWVELLQSADIPTAPVAALKDLLEDEHLKATGFFKVHEHPTEGPIRMPGVPTRFSRTPGSIRWAAPSLDQDAAAIRAEASTKRKK</sequence>
<comment type="caution">
    <text evidence="2">The sequence shown here is derived from an EMBL/GenBank/DDBJ whole genome shotgun (WGS) entry which is preliminary data.</text>
</comment>
<dbReference type="PANTHER" id="PTHR48207">
    <property type="entry name" value="SUCCINATE--HYDROXYMETHYLGLUTARATE COA-TRANSFERASE"/>
    <property type="match status" value="1"/>
</dbReference>
<reference evidence="2 3" key="1">
    <citation type="submission" date="2020-07" db="EMBL/GenBank/DDBJ databases">
        <title>Taxonomic revisions and descriptions of new bacterial species based on genomic comparisons in the high-G+C-content subgroup of the family Alcaligenaceae.</title>
        <authorList>
            <person name="Szabo A."/>
            <person name="Felfoldi T."/>
        </authorList>
    </citation>
    <scope>NUCLEOTIDE SEQUENCE [LARGE SCALE GENOMIC DNA]</scope>
    <source>
        <strain evidence="2 3">DSM 25667</strain>
    </source>
</reference>
<keyword evidence="1 2" id="KW-0808">Transferase</keyword>
<dbReference type="InterPro" id="IPR044855">
    <property type="entry name" value="CoA-Trfase_III_dom3_sf"/>
</dbReference>
<dbReference type="InterPro" id="IPR050483">
    <property type="entry name" value="CoA-transferase_III_domain"/>
</dbReference>
<dbReference type="Gene3D" id="3.30.1540.10">
    <property type="entry name" value="formyl-coa transferase, domain 3"/>
    <property type="match status" value="1"/>
</dbReference>
<gene>
    <name evidence="2" type="ORF">H0A62_14035</name>
</gene>
<evidence type="ECO:0000256" key="1">
    <source>
        <dbReference type="ARBA" id="ARBA00022679"/>
    </source>
</evidence>
<dbReference type="Gene3D" id="3.40.50.10540">
    <property type="entry name" value="Crotonobetainyl-coa:carnitine coa-transferase, domain 1"/>
    <property type="match status" value="1"/>
</dbReference>
<dbReference type="Proteomes" id="UP000554144">
    <property type="component" value="Unassembled WGS sequence"/>
</dbReference>
<keyword evidence="3" id="KW-1185">Reference proteome</keyword>
<dbReference type="Pfam" id="PF02515">
    <property type="entry name" value="CoA_transf_3"/>
    <property type="match status" value="1"/>
</dbReference>
<dbReference type="RefSeq" id="WP_130039867.1">
    <property type="nucleotide sequence ID" value="NZ_JACCEV010000004.1"/>
</dbReference>
<evidence type="ECO:0000313" key="2">
    <source>
        <dbReference type="EMBL" id="NYT86727.1"/>
    </source>
</evidence>
<proteinExistence type="predicted"/>